<dbReference type="STRING" id="7574.A0A1S3K055"/>
<keyword evidence="4" id="KW-1185">Reference proteome</keyword>
<name>A0A1S3K055_LINAN</name>
<dbReference type="SUPFAM" id="SSF52540">
    <property type="entry name" value="P-loop containing nucleoside triphosphate hydrolases"/>
    <property type="match status" value="1"/>
</dbReference>
<dbReference type="InterPro" id="IPR041249">
    <property type="entry name" value="HEPN_DZIP3"/>
</dbReference>
<evidence type="ECO:0000313" key="4">
    <source>
        <dbReference type="Proteomes" id="UP000085678"/>
    </source>
</evidence>
<protein>
    <submittedName>
        <fullName evidence="5 6">Uncharacterized protein LOC106177707 isoform X1</fullName>
    </submittedName>
</protein>
<feature type="domain" description="Helicase ATP-binding" evidence="3">
    <location>
        <begin position="737"/>
        <end position="906"/>
    </location>
</feature>
<accession>A0A1S3K055</accession>
<dbReference type="InterPro" id="IPR014001">
    <property type="entry name" value="Helicase_ATP-bd"/>
</dbReference>
<dbReference type="RefSeq" id="XP_013416016.1">
    <property type="nucleotide sequence ID" value="XM_013560562.1"/>
</dbReference>
<dbReference type="RefSeq" id="XP_013416015.1">
    <property type="nucleotide sequence ID" value="XM_013560561.1"/>
</dbReference>
<evidence type="ECO:0000259" key="3">
    <source>
        <dbReference type="PROSITE" id="PS51192"/>
    </source>
</evidence>
<dbReference type="PANTHER" id="PTHR18934:SF145">
    <property type="entry name" value="ATP-DEPENDENT RNA HELICASE DHX57-RELATED"/>
    <property type="match status" value="1"/>
</dbReference>
<proteinExistence type="predicted"/>
<dbReference type="AlphaFoldDB" id="A0A1S3K055"/>
<feature type="compositionally biased region" description="Polar residues" evidence="2">
    <location>
        <begin position="391"/>
        <end position="404"/>
    </location>
</feature>
<dbReference type="Gene3D" id="3.40.50.300">
    <property type="entry name" value="P-loop containing nucleotide triphosphate hydrolases"/>
    <property type="match status" value="1"/>
</dbReference>
<dbReference type="InterPro" id="IPR027417">
    <property type="entry name" value="P-loop_NTPase"/>
</dbReference>
<dbReference type="SMART" id="SM00487">
    <property type="entry name" value="DEXDc"/>
    <property type="match status" value="1"/>
</dbReference>
<evidence type="ECO:0000313" key="5">
    <source>
        <dbReference type="RefSeq" id="XP_013416013.1"/>
    </source>
</evidence>
<feature type="compositionally biased region" description="Acidic residues" evidence="2">
    <location>
        <begin position="976"/>
        <end position="995"/>
    </location>
</feature>
<dbReference type="PROSITE" id="PS51192">
    <property type="entry name" value="HELICASE_ATP_BIND_1"/>
    <property type="match status" value="1"/>
</dbReference>
<dbReference type="InterPro" id="IPR011545">
    <property type="entry name" value="DEAD/DEAH_box_helicase_dom"/>
</dbReference>
<feature type="coiled-coil region" evidence="1">
    <location>
        <begin position="278"/>
        <end position="313"/>
    </location>
</feature>
<sequence>MATARPNPDQKNFFRMSVLIVDNALKVLQDVLQKELEKKYPNSFDPSTGLLCGVLGDGTVRTKLNRLVRSRVLNVHQQNQLYPGGNPSQSVTVGDLDITLTVLLLRNITALNPHPPLKAWDNPSDADTCTSTEATIGKVKRYRNIVYGHANKAAISDQDFTAHFSGLKSNLLDLSNKFTSEDYDAILSEPLDAALLERNQSILKEWYNYDIDVKDQLVKVIHELKEGETKLQDHVEQVHKRSEDTILKKMDSVAQNTHNKLEDISQGITQVNVGQSEMTDQLRQSQKFMEEVKDAQKQDSENIQAQLEELATLRSMQGQHLQMTKEIQEKIICDRDRDTPEFQKIPGSVDVTVHMSISPSGMEAVKSSAIFSSSQKTPSPENTQPDREALSSVTGDGSDTNQITGIPLHLDDPPSKNITQPVNSNEAPTASSPPLELTTPLCEARDLHFMKMSDLVLSKAANFEEIERAFILIEKYHAMIYDTKRQCFILRLVCPSVHSLYQLWQSYRHGELQAAVEEIFVNIKTLEDLGLSRSDINLWVEMDEDDYNECRKYIKEKTELKEMIYEDLKMTVRKGPYGSAEQTIYGIRQALMAAFTLRKEDILIKWWDYGSPGYWAVICYGIQPHHVGHIEDNIQDLPKDDLRELGVMTINIGSQTLRLTGEDVPQELGAWNVEKGDIGSEYSASESGYHTGSRLTTELDADSTCIGDYEADEGVNFYLEQPRQDSLPITSHREQIVSQIQDNVVTFITGETGSGKSTQVPQYILADCVKRRMKKVRILVAEPRQLAAVTLAERVSKEQGDPNVGCTVGYSAGDKREISKDTKITFVTTGALLENLIHRPSHFTKYTHIILDEVHERRMEFDLLLWMIRKLMTSVPNNTKLVLMSATMQKDIYVRYFQDLSSWDSAPIFVGVHQHPVTEVYLEDISDHVWTLSEDVRRYYVKKIAKCNGWDDSDFIKSVDTFLEENVKTDGPEVDKEGEELDTDEEESETDDENLEKERTGYSNLRQKIFSDHGVLHESAVKKRSYALERIVVSLIQEYLKPGETLVVFLDGKISIRNLLFFSYFTVTPNPFTSHSQS</sequence>
<evidence type="ECO:0000256" key="2">
    <source>
        <dbReference type="SAM" id="MobiDB-lite"/>
    </source>
</evidence>
<feature type="region of interest" description="Disordered" evidence="2">
    <location>
        <begin position="968"/>
        <end position="998"/>
    </location>
</feature>
<feature type="region of interest" description="Disordered" evidence="2">
    <location>
        <begin position="366"/>
        <end position="437"/>
    </location>
</feature>
<organism evidence="4 5">
    <name type="scientific">Lingula anatina</name>
    <name type="common">Brachiopod</name>
    <name type="synonym">Lingula unguis</name>
    <dbReference type="NCBI Taxonomy" id="7574"/>
    <lineage>
        <taxon>Eukaryota</taxon>
        <taxon>Metazoa</taxon>
        <taxon>Spiralia</taxon>
        <taxon>Lophotrochozoa</taxon>
        <taxon>Brachiopoda</taxon>
        <taxon>Linguliformea</taxon>
        <taxon>Lingulata</taxon>
        <taxon>Lingulida</taxon>
        <taxon>Linguloidea</taxon>
        <taxon>Lingulidae</taxon>
        <taxon>Lingula</taxon>
    </lineage>
</organism>
<dbReference type="RefSeq" id="XP_013416013.1">
    <property type="nucleotide sequence ID" value="XM_013560559.1"/>
</dbReference>
<dbReference type="CDD" id="cd17917">
    <property type="entry name" value="DEXHc_RHA-like"/>
    <property type="match status" value="1"/>
</dbReference>
<dbReference type="GO" id="GO:0004386">
    <property type="term" value="F:helicase activity"/>
    <property type="evidence" value="ECO:0007669"/>
    <property type="project" value="TreeGrafter"/>
</dbReference>
<dbReference type="GeneID" id="106177707"/>
<dbReference type="OrthoDB" id="66977at2759"/>
<evidence type="ECO:0000313" key="6">
    <source>
        <dbReference type="RefSeq" id="XP_013416014.1"/>
    </source>
</evidence>
<evidence type="ECO:0000313" key="8">
    <source>
        <dbReference type="RefSeq" id="XP_013416016.1"/>
    </source>
</evidence>
<dbReference type="PANTHER" id="PTHR18934">
    <property type="entry name" value="ATP-DEPENDENT RNA HELICASE"/>
    <property type="match status" value="1"/>
</dbReference>
<evidence type="ECO:0000256" key="1">
    <source>
        <dbReference type="SAM" id="Coils"/>
    </source>
</evidence>
<reference evidence="5 6" key="2">
    <citation type="submission" date="2025-04" db="UniProtKB">
        <authorList>
            <consortium name="RefSeq"/>
        </authorList>
    </citation>
    <scope>IDENTIFICATION</scope>
</reference>
<feature type="compositionally biased region" description="Polar residues" evidence="2">
    <location>
        <begin position="416"/>
        <end position="432"/>
    </location>
</feature>
<dbReference type="Proteomes" id="UP000085678">
    <property type="component" value="Unplaced"/>
</dbReference>
<evidence type="ECO:0000313" key="7">
    <source>
        <dbReference type="RefSeq" id="XP_013416015.1"/>
    </source>
</evidence>
<dbReference type="GO" id="GO:0003723">
    <property type="term" value="F:RNA binding"/>
    <property type="evidence" value="ECO:0007669"/>
    <property type="project" value="TreeGrafter"/>
</dbReference>
<dbReference type="RefSeq" id="XP_013416014.1">
    <property type="nucleotide sequence ID" value="XM_013560560.1"/>
</dbReference>
<dbReference type="Pfam" id="PF00270">
    <property type="entry name" value="DEAD"/>
    <property type="match status" value="1"/>
</dbReference>
<dbReference type="GO" id="GO:0005524">
    <property type="term" value="F:ATP binding"/>
    <property type="evidence" value="ECO:0007669"/>
    <property type="project" value="InterPro"/>
</dbReference>
<dbReference type="KEGG" id="lak:106177707"/>
<keyword evidence="1" id="KW-0175">Coiled coil</keyword>
<feature type="compositionally biased region" description="Polar residues" evidence="2">
    <location>
        <begin position="369"/>
        <end position="383"/>
    </location>
</feature>
<gene>
    <name evidence="5 6 7 8" type="primary">LOC106177707</name>
</gene>
<dbReference type="Pfam" id="PF18738">
    <property type="entry name" value="HEPN_DZIP3"/>
    <property type="match status" value="1"/>
</dbReference>
<reference evidence="5 6" key="1">
    <citation type="journal article" date="2015" name="Nat. Commun.">
        <title>The Lingula genome provides insights into brachiopod evolution and the origin of phosphate biomineralization.</title>
        <authorList>
            <person name="Luo Y.J."/>
            <person name="Takeuchi T."/>
            <person name="Koyanagi R."/>
            <person name="Yamada L."/>
            <person name="Kanda M."/>
            <person name="Khalturina M."/>
            <person name="Fujie M."/>
            <person name="Yamasaki S.I."/>
            <person name="Endo K."/>
            <person name="Satoh N."/>
        </authorList>
    </citation>
    <scope>NUCLEOTIDE SEQUENCE</scope>
</reference>